<keyword evidence="3" id="KW-1185">Reference proteome</keyword>
<organism evidence="2 3">
    <name type="scientific">Deinococcus gobiensis (strain DSM 21396 / JCM 16679 / CGMCC 1.7299 / I-0)</name>
    <dbReference type="NCBI Taxonomy" id="745776"/>
    <lineage>
        <taxon>Bacteria</taxon>
        <taxon>Thermotogati</taxon>
        <taxon>Deinococcota</taxon>
        <taxon>Deinococci</taxon>
        <taxon>Deinococcales</taxon>
        <taxon>Deinococcaceae</taxon>
        <taxon>Deinococcus</taxon>
    </lineage>
</organism>
<gene>
    <name evidence="2" type="ordered locus">DGo_PC0253</name>
</gene>
<protein>
    <submittedName>
        <fullName evidence="2">Transposase, IS4</fullName>
    </submittedName>
</protein>
<evidence type="ECO:0000256" key="1">
    <source>
        <dbReference type="SAM" id="MobiDB-lite"/>
    </source>
</evidence>
<evidence type="ECO:0000313" key="2">
    <source>
        <dbReference type="EMBL" id="AFD28045.1"/>
    </source>
</evidence>
<dbReference type="EMBL" id="CP002194">
    <property type="protein sequence ID" value="AFD28045.1"/>
    <property type="molecule type" value="Genomic_DNA"/>
</dbReference>
<accession>H8H3E8</accession>
<reference evidence="2 3" key="1">
    <citation type="journal article" date="2012" name="PLoS ONE">
        <title>Genome sequence and transcriptome analysis of the radioresistant bacterium Deinococcus gobiensis: insights into the extreme environmental adaptations.</title>
        <authorList>
            <person name="Yuan M."/>
            <person name="Chen M."/>
            <person name="Zhang W."/>
            <person name="Lu W."/>
            <person name="Wang J."/>
            <person name="Yang M."/>
            <person name="Zhao P."/>
            <person name="Tang R."/>
            <person name="Li X."/>
            <person name="Hao Y."/>
            <person name="Zhou Z."/>
            <person name="Zhan Y."/>
            <person name="Yu H."/>
            <person name="Teng C."/>
            <person name="Yan Y."/>
            <person name="Ping S."/>
            <person name="Wang Y."/>
            <person name="Lin M."/>
        </authorList>
    </citation>
    <scope>NUCLEOTIDE SEQUENCE [LARGE SCALE GENOMIC DNA]</scope>
    <source>
        <strain evidence="3">DSM 21396 / JCM 16679 / CGMCC 1.7299 / I-0</strain>
        <plasmid evidence="2">P3</plasmid>
    </source>
</reference>
<dbReference type="KEGG" id="dgo:DGo_PC0253"/>
<geneLocation type="plasmid" evidence="2 3">
    <name>P3</name>
</geneLocation>
<dbReference type="HOGENOM" id="CLU_2394841_0_0_0"/>
<dbReference type="Proteomes" id="UP000007575">
    <property type="component" value="Plasmid P3"/>
</dbReference>
<feature type="region of interest" description="Disordered" evidence="1">
    <location>
        <begin position="1"/>
        <end position="22"/>
    </location>
</feature>
<keyword evidence="2" id="KW-0614">Plasmid</keyword>
<name>H8H3E8_DEIGI</name>
<dbReference type="AlphaFoldDB" id="H8H3E8"/>
<evidence type="ECO:0000313" key="3">
    <source>
        <dbReference type="Proteomes" id="UP000007575"/>
    </source>
</evidence>
<sequence>MNTDWPSYGGPKQIGDKGYQSGTCLTPPKVNAKRCDPRWKPEYGAARKCIKSAFSVLVSAGLRWGQVKTLLSLRLKVALSVLAHNLKFIDLLA</sequence>
<proteinExistence type="predicted"/>